<dbReference type="Proteomes" id="UP000281708">
    <property type="component" value="Unassembled WGS sequence"/>
</dbReference>
<dbReference type="EMBL" id="RDBE01000010">
    <property type="protein sequence ID" value="RLV47728.1"/>
    <property type="molecule type" value="Genomic_DNA"/>
</dbReference>
<proteinExistence type="predicted"/>
<reference evidence="1 2" key="1">
    <citation type="submission" date="2018-10" db="EMBL/GenBank/DDBJ databases">
        <title>Marmoricola sp. 4Q3S-7 whole genome shotgun sequence.</title>
        <authorList>
            <person name="Li F."/>
        </authorList>
    </citation>
    <scope>NUCLEOTIDE SEQUENCE [LARGE SCALE GENOMIC DNA]</scope>
    <source>
        <strain evidence="1 2">4Q3S-7</strain>
    </source>
</reference>
<keyword evidence="2" id="KW-1185">Reference proteome</keyword>
<protein>
    <submittedName>
        <fullName evidence="1">Uncharacterized protein</fullName>
    </submittedName>
</protein>
<evidence type="ECO:0000313" key="1">
    <source>
        <dbReference type="EMBL" id="RLV47728.1"/>
    </source>
</evidence>
<evidence type="ECO:0000313" key="2">
    <source>
        <dbReference type="Proteomes" id="UP000281708"/>
    </source>
</evidence>
<sequence>MEQPEGYDEASTQTEWGLYRGYEIHHAHQMLRIPMETTVAQWSDVDLLEVPDLETDIGDAVGTLLLAAQQAGFDPREICEQELDYVGQVGDDIEEEMAEKKIRMPDSSDE</sequence>
<dbReference type="RefSeq" id="WP_121807235.1">
    <property type="nucleotide sequence ID" value="NZ_RDBE01000010.1"/>
</dbReference>
<accession>A0A3L8P036</accession>
<organism evidence="1 2">
    <name type="scientific">Nocardioides mangrovicus</name>
    <dbReference type="NCBI Taxonomy" id="2478913"/>
    <lineage>
        <taxon>Bacteria</taxon>
        <taxon>Bacillati</taxon>
        <taxon>Actinomycetota</taxon>
        <taxon>Actinomycetes</taxon>
        <taxon>Propionibacteriales</taxon>
        <taxon>Nocardioidaceae</taxon>
        <taxon>Nocardioides</taxon>
    </lineage>
</organism>
<dbReference type="AlphaFoldDB" id="A0A3L8P036"/>
<comment type="caution">
    <text evidence="1">The sequence shown here is derived from an EMBL/GenBank/DDBJ whole genome shotgun (WGS) entry which is preliminary data.</text>
</comment>
<gene>
    <name evidence="1" type="ORF">D9V37_16420</name>
</gene>
<name>A0A3L8P036_9ACTN</name>